<proteinExistence type="predicted"/>
<sequence>MLLFEAFPQTPRLHHSFSTFIHGISPVLVKMKVFPLASRRRYHAFLRLPSVDDPNCLAPTPSPSGESSTADHAQRACRIF</sequence>
<accession>A0A5N6QZZ1</accession>
<evidence type="ECO:0000313" key="2">
    <source>
        <dbReference type="EMBL" id="KAE8022292.1"/>
    </source>
</evidence>
<protein>
    <submittedName>
        <fullName evidence="2">Uncharacterized protein</fullName>
    </submittedName>
</protein>
<evidence type="ECO:0000313" key="3">
    <source>
        <dbReference type="Proteomes" id="UP000327013"/>
    </source>
</evidence>
<reference evidence="2 3" key="1">
    <citation type="submission" date="2019-06" db="EMBL/GenBank/DDBJ databases">
        <title>A chromosomal-level reference genome of Carpinus fangiana (Coryloideae, Betulaceae).</title>
        <authorList>
            <person name="Yang X."/>
            <person name="Wang Z."/>
            <person name="Zhang L."/>
            <person name="Hao G."/>
            <person name="Liu J."/>
            <person name="Yang Y."/>
        </authorList>
    </citation>
    <scope>NUCLEOTIDE SEQUENCE [LARGE SCALE GENOMIC DNA]</scope>
    <source>
        <strain evidence="2">Cfa_2016G</strain>
        <tissue evidence="2">Leaf</tissue>
    </source>
</reference>
<name>A0A5N6QZZ1_9ROSI</name>
<organism evidence="2 3">
    <name type="scientific">Carpinus fangiana</name>
    <dbReference type="NCBI Taxonomy" id="176857"/>
    <lineage>
        <taxon>Eukaryota</taxon>
        <taxon>Viridiplantae</taxon>
        <taxon>Streptophyta</taxon>
        <taxon>Embryophyta</taxon>
        <taxon>Tracheophyta</taxon>
        <taxon>Spermatophyta</taxon>
        <taxon>Magnoliopsida</taxon>
        <taxon>eudicotyledons</taxon>
        <taxon>Gunneridae</taxon>
        <taxon>Pentapetalae</taxon>
        <taxon>rosids</taxon>
        <taxon>fabids</taxon>
        <taxon>Fagales</taxon>
        <taxon>Betulaceae</taxon>
        <taxon>Carpinus</taxon>
    </lineage>
</organism>
<dbReference type="Proteomes" id="UP000327013">
    <property type="component" value="Chromosome 3"/>
</dbReference>
<keyword evidence="3" id="KW-1185">Reference proteome</keyword>
<feature type="region of interest" description="Disordered" evidence="1">
    <location>
        <begin position="57"/>
        <end position="80"/>
    </location>
</feature>
<dbReference type="AlphaFoldDB" id="A0A5N6QZZ1"/>
<evidence type="ECO:0000256" key="1">
    <source>
        <dbReference type="SAM" id="MobiDB-lite"/>
    </source>
</evidence>
<gene>
    <name evidence="2" type="ORF">FH972_008103</name>
</gene>
<dbReference type="EMBL" id="CM017323">
    <property type="protein sequence ID" value="KAE8022292.1"/>
    <property type="molecule type" value="Genomic_DNA"/>
</dbReference>